<organism evidence="2 3">
    <name type="scientific">Portunus trituberculatus</name>
    <name type="common">Swimming crab</name>
    <name type="synonym">Neptunus trituberculatus</name>
    <dbReference type="NCBI Taxonomy" id="210409"/>
    <lineage>
        <taxon>Eukaryota</taxon>
        <taxon>Metazoa</taxon>
        <taxon>Ecdysozoa</taxon>
        <taxon>Arthropoda</taxon>
        <taxon>Crustacea</taxon>
        <taxon>Multicrustacea</taxon>
        <taxon>Malacostraca</taxon>
        <taxon>Eumalacostraca</taxon>
        <taxon>Eucarida</taxon>
        <taxon>Decapoda</taxon>
        <taxon>Pleocyemata</taxon>
        <taxon>Brachyura</taxon>
        <taxon>Eubrachyura</taxon>
        <taxon>Portunoidea</taxon>
        <taxon>Portunidae</taxon>
        <taxon>Portuninae</taxon>
        <taxon>Portunus</taxon>
    </lineage>
</organism>
<name>A0A5B7HWR2_PORTR</name>
<evidence type="ECO:0000256" key="1">
    <source>
        <dbReference type="SAM" id="MobiDB-lite"/>
    </source>
</evidence>
<reference evidence="2 3" key="1">
    <citation type="submission" date="2019-05" db="EMBL/GenBank/DDBJ databases">
        <title>Another draft genome of Portunus trituberculatus and its Hox gene families provides insights of decapod evolution.</title>
        <authorList>
            <person name="Jeong J.-H."/>
            <person name="Song I."/>
            <person name="Kim S."/>
            <person name="Choi T."/>
            <person name="Kim D."/>
            <person name="Ryu S."/>
            <person name="Kim W."/>
        </authorList>
    </citation>
    <scope>NUCLEOTIDE SEQUENCE [LARGE SCALE GENOMIC DNA]</scope>
    <source>
        <tissue evidence="2">Muscle</tissue>
    </source>
</reference>
<gene>
    <name evidence="2" type="ORF">E2C01_068003</name>
</gene>
<protein>
    <submittedName>
        <fullName evidence="2">Uncharacterized protein</fullName>
    </submittedName>
</protein>
<sequence length="154" mass="17195">MAPAPLCITGRSGGCCRQPAVTLLPCHAPCSHQSIVTLPTNTHYLATSLPFTTMSFVFYEEKAGGGRDVVHQKNVKDPAGGKKDDQVLQMVGTRWELMTVVRRRQLRYLGNVLRGGWCGERLPFGDDRGKDSTGETVGEVHGWNQRDNWRRQNR</sequence>
<evidence type="ECO:0000313" key="2">
    <source>
        <dbReference type="EMBL" id="MPC73667.1"/>
    </source>
</evidence>
<dbReference type="AlphaFoldDB" id="A0A5B7HWR2"/>
<keyword evidence="3" id="KW-1185">Reference proteome</keyword>
<dbReference type="Proteomes" id="UP000324222">
    <property type="component" value="Unassembled WGS sequence"/>
</dbReference>
<dbReference type="EMBL" id="VSRR010037256">
    <property type="protein sequence ID" value="MPC73667.1"/>
    <property type="molecule type" value="Genomic_DNA"/>
</dbReference>
<feature type="region of interest" description="Disordered" evidence="1">
    <location>
        <begin position="128"/>
        <end position="154"/>
    </location>
</feature>
<accession>A0A5B7HWR2</accession>
<proteinExistence type="predicted"/>
<evidence type="ECO:0000313" key="3">
    <source>
        <dbReference type="Proteomes" id="UP000324222"/>
    </source>
</evidence>
<comment type="caution">
    <text evidence="2">The sequence shown here is derived from an EMBL/GenBank/DDBJ whole genome shotgun (WGS) entry which is preliminary data.</text>
</comment>